<proteinExistence type="predicted"/>
<dbReference type="OrthoDB" id="6286981at2759"/>
<sequence>MTSLSLILLFAVAQALVCLASPSYHILEVEDEKDVMSEDLKLTAEDKKKEEVDSFNEDDVELKAEEVKNILVTAGLRCHKICRFGRCGMHCIIY</sequence>
<reference evidence="2 3" key="1">
    <citation type="submission" date="2018-11" db="EMBL/GenBank/DDBJ databases">
        <authorList>
            <consortium name="Pathogen Informatics"/>
        </authorList>
    </citation>
    <scope>NUCLEOTIDE SEQUENCE [LARGE SCALE GENOMIC DNA]</scope>
</reference>
<gene>
    <name evidence="2" type="ORF">DILT_LOCUS11532</name>
</gene>
<dbReference type="AlphaFoldDB" id="A0A3P7MCQ7"/>
<feature type="signal peptide" evidence="1">
    <location>
        <begin position="1"/>
        <end position="20"/>
    </location>
</feature>
<dbReference type="Proteomes" id="UP000281553">
    <property type="component" value="Unassembled WGS sequence"/>
</dbReference>
<name>A0A3P7MCQ7_DIBLA</name>
<dbReference type="EMBL" id="UYRU01063323">
    <property type="protein sequence ID" value="VDN15701.1"/>
    <property type="molecule type" value="Genomic_DNA"/>
</dbReference>
<keyword evidence="1" id="KW-0732">Signal</keyword>
<feature type="chain" id="PRO_5018012991" evidence="1">
    <location>
        <begin position="21"/>
        <end position="94"/>
    </location>
</feature>
<evidence type="ECO:0000313" key="3">
    <source>
        <dbReference type="Proteomes" id="UP000281553"/>
    </source>
</evidence>
<organism evidence="2 3">
    <name type="scientific">Dibothriocephalus latus</name>
    <name type="common">Fish tapeworm</name>
    <name type="synonym">Diphyllobothrium latum</name>
    <dbReference type="NCBI Taxonomy" id="60516"/>
    <lineage>
        <taxon>Eukaryota</taxon>
        <taxon>Metazoa</taxon>
        <taxon>Spiralia</taxon>
        <taxon>Lophotrochozoa</taxon>
        <taxon>Platyhelminthes</taxon>
        <taxon>Cestoda</taxon>
        <taxon>Eucestoda</taxon>
        <taxon>Diphyllobothriidea</taxon>
        <taxon>Diphyllobothriidae</taxon>
        <taxon>Dibothriocephalus</taxon>
    </lineage>
</organism>
<evidence type="ECO:0000313" key="2">
    <source>
        <dbReference type="EMBL" id="VDN15701.1"/>
    </source>
</evidence>
<keyword evidence="3" id="KW-1185">Reference proteome</keyword>
<evidence type="ECO:0000256" key="1">
    <source>
        <dbReference type="SAM" id="SignalP"/>
    </source>
</evidence>
<accession>A0A3P7MCQ7</accession>
<protein>
    <submittedName>
        <fullName evidence="2">Uncharacterized protein</fullName>
    </submittedName>
</protein>